<protein>
    <submittedName>
        <fullName evidence="2">Uncharacterized protein</fullName>
    </submittedName>
</protein>
<evidence type="ECO:0000256" key="1">
    <source>
        <dbReference type="SAM" id="MobiDB-lite"/>
    </source>
</evidence>
<dbReference type="AlphaFoldDB" id="A0A699QL41"/>
<evidence type="ECO:0000313" key="2">
    <source>
        <dbReference type="EMBL" id="GFC72752.1"/>
    </source>
</evidence>
<feature type="non-terminal residue" evidence="2">
    <location>
        <position position="1"/>
    </location>
</feature>
<dbReference type="EMBL" id="BKCJ011039320">
    <property type="protein sequence ID" value="GFC72752.1"/>
    <property type="molecule type" value="Genomic_DNA"/>
</dbReference>
<feature type="compositionally biased region" description="Basic and acidic residues" evidence="1">
    <location>
        <begin position="67"/>
        <end position="76"/>
    </location>
</feature>
<reference evidence="2" key="1">
    <citation type="journal article" date="2019" name="Sci. Rep.">
        <title>Draft genome of Tanacetum cinerariifolium, the natural source of mosquito coil.</title>
        <authorList>
            <person name="Yamashiro T."/>
            <person name="Shiraishi A."/>
            <person name="Satake H."/>
            <person name="Nakayama K."/>
        </authorList>
    </citation>
    <scope>NUCLEOTIDE SEQUENCE</scope>
</reference>
<comment type="caution">
    <text evidence="2">The sequence shown here is derived from an EMBL/GenBank/DDBJ whole genome shotgun (WGS) entry which is preliminary data.</text>
</comment>
<proteinExistence type="predicted"/>
<organism evidence="2">
    <name type="scientific">Tanacetum cinerariifolium</name>
    <name type="common">Dalmatian daisy</name>
    <name type="synonym">Chrysanthemum cinerariifolium</name>
    <dbReference type="NCBI Taxonomy" id="118510"/>
    <lineage>
        <taxon>Eukaryota</taxon>
        <taxon>Viridiplantae</taxon>
        <taxon>Streptophyta</taxon>
        <taxon>Embryophyta</taxon>
        <taxon>Tracheophyta</taxon>
        <taxon>Spermatophyta</taxon>
        <taxon>Magnoliopsida</taxon>
        <taxon>eudicotyledons</taxon>
        <taxon>Gunneridae</taxon>
        <taxon>Pentapetalae</taxon>
        <taxon>asterids</taxon>
        <taxon>campanulids</taxon>
        <taxon>Asterales</taxon>
        <taxon>Asteraceae</taxon>
        <taxon>Asteroideae</taxon>
        <taxon>Anthemideae</taxon>
        <taxon>Anthemidinae</taxon>
        <taxon>Tanacetum</taxon>
    </lineage>
</organism>
<gene>
    <name evidence="2" type="ORF">Tci_844722</name>
</gene>
<sequence length="224" mass="25124">FRVYHIRTRKVEENLHITFLENKPMIAGGGPEWLFDLDALSNSMNYVSISAGTNFNDFAGKGASFDADSHNKDKHGPFQASKSDNKERPNAESSTKTINTDGPFNTTTPAYADYPNDPLMPDLEDAGIFDDAYDDRDEDAEANYNNLGIVISVSPIPSTRIHKDHPKEHIFGEVNSAVHTRKIAKQNVAGLISFINKRRRTNHEDFQNCLFACFLSQMEPKKVT</sequence>
<feature type="region of interest" description="Disordered" evidence="1">
    <location>
        <begin position="66"/>
        <end position="117"/>
    </location>
</feature>
<accession>A0A699QL41</accession>
<feature type="compositionally biased region" description="Polar residues" evidence="1">
    <location>
        <begin position="91"/>
        <end position="109"/>
    </location>
</feature>
<name>A0A699QL41_TANCI</name>